<evidence type="ECO:0000313" key="25">
    <source>
        <dbReference type="Proteomes" id="UP000595101"/>
    </source>
</evidence>
<evidence type="ECO:0000259" key="22">
    <source>
        <dbReference type="PROSITE" id="PS50113"/>
    </source>
</evidence>
<dbReference type="InterPro" id="IPR003661">
    <property type="entry name" value="HisK_dim/P_dom"/>
</dbReference>
<dbReference type="FunFam" id="1.10.287.130:FF:000002">
    <property type="entry name" value="Two-component osmosensing histidine kinase"/>
    <property type="match status" value="1"/>
</dbReference>
<feature type="domain" description="PAS" evidence="21">
    <location>
        <begin position="475"/>
        <end position="551"/>
    </location>
</feature>
<gene>
    <name evidence="24" type="ORF">I6G90_05995</name>
</gene>
<dbReference type="InterPro" id="IPR011006">
    <property type="entry name" value="CheY-like_superfamily"/>
</dbReference>
<dbReference type="InterPro" id="IPR000014">
    <property type="entry name" value="PAS"/>
</dbReference>
<dbReference type="InterPro" id="IPR003594">
    <property type="entry name" value="HATPase_dom"/>
</dbReference>
<feature type="domain" description="HPt" evidence="23">
    <location>
        <begin position="1176"/>
        <end position="1280"/>
    </location>
</feature>
<dbReference type="EC" id="2.7.13.3" evidence="3"/>
<feature type="modified residue" description="4-aspartylphosphate" evidence="17">
    <location>
        <position position="1070"/>
    </location>
</feature>
<dbReference type="SUPFAM" id="SSF55874">
    <property type="entry name" value="ATPase domain of HSP90 chaperone/DNA topoisomerase II/histidine kinase"/>
    <property type="match status" value="1"/>
</dbReference>
<dbReference type="NCBIfam" id="TIGR00229">
    <property type="entry name" value="sensory_box"/>
    <property type="match status" value="2"/>
</dbReference>
<dbReference type="SMART" id="SM00073">
    <property type="entry name" value="HPT"/>
    <property type="match status" value="1"/>
</dbReference>
<dbReference type="SMART" id="SM00387">
    <property type="entry name" value="HATPase_c"/>
    <property type="match status" value="1"/>
</dbReference>
<evidence type="ECO:0000256" key="4">
    <source>
        <dbReference type="ARBA" id="ARBA00022475"/>
    </source>
</evidence>
<keyword evidence="8" id="KW-0547">Nucleotide-binding</keyword>
<evidence type="ECO:0000256" key="9">
    <source>
        <dbReference type="ARBA" id="ARBA00022777"/>
    </source>
</evidence>
<dbReference type="EMBL" id="CP065745">
    <property type="protein sequence ID" value="QPR55972.1"/>
    <property type="molecule type" value="Genomic_DNA"/>
</dbReference>
<dbReference type="InterPro" id="IPR035965">
    <property type="entry name" value="PAS-like_dom_sf"/>
</dbReference>
<evidence type="ECO:0000256" key="6">
    <source>
        <dbReference type="ARBA" id="ARBA00022679"/>
    </source>
</evidence>
<evidence type="ECO:0000256" key="12">
    <source>
        <dbReference type="ARBA" id="ARBA00023012"/>
    </source>
</evidence>
<dbReference type="PANTHER" id="PTHR45339:SF1">
    <property type="entry name" value="HYBRID SIGNAL TRANSDUCTION HISTIDINE KINASE J"/>
    <property type="match status" value="1"/>
</dbReference>
<dbReference type="CDD" id="cd17546">
    <property type="entry name" value="REC_hyHK_CKI1_RcsC-like"/>
    <property type="match status" value="1"/>
</dbReference>
<dbReference type="SUPFAM" id="SSF47226">
    <property type="entry name" value="Histidine-containing phosphotransfer domain, HPT domain"/>
    <property type="match status" value="1"/>
</dbReference>
<dbReference type="GO" id="GO:0005524">
    <property type="term" value="F:ATP binding"/>
    <property type="evidence" value="ECO:0007669"/>
    <property type="project" value="UniProtKB-KW"/>
</dbReference>
<keyword evidence="12" id="KW-0902">Two-component regulatory system</keyword>
<evidence type="ECO:0000259" key="20">
    <source>
        <dbReference type="PROSITE" id="PS50110"/>
    </source>
</evidence>
<dbReference type="InterPro" id="IPR036890">
    <property type="entry name" value="HATPase_C_sf"/>
</dbReference>
<feature type="modified residue" description="Phosphohistidine" evidence="16">
    <location>
        <position position="1215"/>
    </location>
</feature>
<comment type="subunit">
    <text evidence="14">At low DSF concentrations, interacts with RpfF.</text>
</comment>
<dbReference type="Pfam" id="PF08447">
    <property type="entry name" value="PAS_3"/>
    <property type="match status" value="1"/>
</dbReference>
<proteinExistence type="predicted"/>
<dbReference type="KEGG" id="aall:I6G90_05995"/>
<dbReference type="InterPro" id="IPR000700">
    <property type="entry name" value="PAS-assoc_C"/>
</dbReference>
<evidence type="ECO:0000256" key="1">
    <source>
        <dbReference type="ARBA" id="ARBA00000085"/>
    </source>
</evidence>
<evidence type="ECO:0000256" key="14">
    <source>
        <dbReference type="ARBA" id="ARBA00064003"/>
    </source>
</evidence>
<evidence type="ECO:0000256" key="2">
    <source>
        <dbReference type="ARBA" id="ARBA00004651"/>
    </source>
</evidence>
<dbReference type="InterPro" id="IPR001789">
    <property type="entry name" value="Sig_transdc_resp-reg_receiver"/>
</dbReference>
<reference evidence="24 25" key="1">
    <citation type="submission" date="2020-12" db="EMBL/GenBank/DDBJ databases">
        <title>FDA dAtabase for Regulatory Grade micrObial Sequences (FDA-ARGOS): Supporting development and validation of Infectious Disease Dx tests.</title>
        <authorList>
            <person name="Sproer C."/>
            <person name="Gronow S."/>
            <person name="Severitt S."/>
            <person name="Schroder I."/>
            <person name="Tallon L."/>
            <person name="Sadzewicz L."/>
            <person name="Zhao X."/>
            <person name="Boylan J."/>
            <person name="Ott S."/>
            <person name="Bowen H."/>
            <person name="Vavikolanu K."/>
            <person name="Mehta A."/>
            <person name="Aluvathingal J."/>
            <person name="Nadendla S."/>
            <person name="Lowell S."/>
            <person name="Myers T."/>
            <person name="Yan Y."/>
            <person name="Sichtig H."/>
        </authorList>
    </citation>
    <scope>NUCLEOTIDE SEQUENCE [LARGE SCALE GENOMIC DNA]</scope>
    <source>
        <strain evidence="24 25">FDAARGOS_933</strain>
    </source>
</reference>
<comment type="caution">
    <text evidence="17">Lacks conserved residue(s) required for the propagation of feature annotation.</text>
</comment>
<dbReference type="Gene3D" id="3.40.50.2300">
    <property type="match status" value="1"/>
</dbReference>
<dbReference type="InterPro" id="IPR005467">
    <property type="entry name" value="His_kinase_dom"/>
</dbReference>
<dbReference type="PANTHER" id="PTHR45339">
    <property type="entry name" value="HYBRID SIGNAL TRANSDUCTION HISTIDINE KINASE J"/>
    <property type="match status" value="1"/>
</dbReference>
<evidence type="ECO:0000259" key="23">
    <source>
        <dbReference type="PROSITE" id="PS50894"/>
    </source>
</evidence>
<dbReference type="PROSITE" id="PS50894">
    <property type="entry name" value="HPT"/>
    <property type="match status" value="1"/>
</dbReference>
<dbReference type="Pfam" id="PF00072">
    <property type="entry name" value="Response_reg"/>
    <property type="match status" value="1"/>
</dbReference>
<keyword evidence="6" id="KW-0808">Transferase</keyword>
<feature type="domain" description="Histidine kinase" evidence="19">
    <location>
        <begin position="624"/>
        <end position="845"/>
    </location>
</feature>
<feature type="domain" description="PAC" evidence="22">
    <location>
        <begin position="408"/>
        <end position="460"/>
    </location>
</feature>
<evidence type="ECO:0000256" key="8">
    <source>
        <dbReference type="ARBA" id="ARBA00022741"/>
    </source>
</evidence>
<protein>
    <recommendedName>
        <fullName evidence="15">Sensory/regulatory protein RpfC</fullName>
        <ecNumber evidence="3">2.7.13.3</ecNumber>
    </recommendedName>
</protein>
<keyword evidence="5 17" id="KW-0597">Phosphoprotein</keyword>
<dbReference type="SMART" id="SM00388">
    <property type="entry name" value="HisKA"/>
    <property type="match status" value="1"/>
</dbReference>
<evidence type="ECO:0000256" key="3">
    <source>
        <dbReference type="ARBA" id="ARBA00012438"/>
    </source>
</evidence>
<dbReference type="PRINTS" id="PR00344">
    <property type="entry name" value="BCTRLSENSOR"/>
</dbReference>
<sequence>MFSTMKSRLWQIAAVLLLSLMVATLVDAFYLELERQEYRQSLDTRIQREGDNLQQLTLSSKGMGAVQLAGRLNREIQQASLLERGELTPSEALQVLAQGVKANHAFVTNKAGVIVRDWDALGRHVVGQDVSFRSYFRQGILGLETVDAGVSLNTGKRMIYVAAPVSHDRAQGSDITGVVVARYEMTLLDTFLAGWGNAIGLLVSPDGVVMASNKSDWQMAVVGPNSAVRQQQLFASRLYGHYFAPDRQPVILPALDGREVRIGKDNYLVSRMPIEWHDAKGQWTLLLLGNVDQAVSGWRRVALFGTALLICLISALLWQGRMLRRRSIRERNEQFAFQQALIDTLPHPLFYTDNQGRLLGVNRAFTSAFGGARPVEGKRLAELPQLAGLNAVDEGNTLQRVAGSQARTQHEVRLLSPDGRPLDMLYFLSGIELAESGRSGAVGSLVDITPIRAAEQAMREAHDRIAVDRQRLHESEQRIHSMVRNVPGMVYRCLPHHPWTMLFVSDEAEKLTGYPASDFVGVGNSRDFGDLIHPDDLELSNRNTIKAIAEHRQYINEYRIFDRWGQIRWVYSIGLATYDAEGKAVYLDGIIFDFSDRKQAEAAMLEARQIAEDATRTKSEFLANMSHEIRTPMNAIIGMAHLALQTSLSPEQHNYVSKIDRAANNLLGILNDILDFSKMEAGKLQLEQVDFRLNEVFEWLADLTAFRAREKGLALLFDLAGDLPERLRGDPLRLGQILLNLTSNAIKFTEQGEVIVRLARSNERDGEIWLQGSVQDSGIGMTAEQCQRLFHSFEQADSSTTRKYGGTGLGLAITHNLVQLMDGEIRVESAPGQGSEFHFRIRFATVADKGHEKEQHVAIQLAPQRLLLLEPRPASRAAILHQLAALPVELVCADEPAAVLALLHQGIAAGKPWDRIVLGWQEGDRWLPEMLQEIATLAAPPAVLLITSGDPALVASHVAAQGLPLCDVLAHPFTPQALCQALCQALRQALGGDAVGQEALSDASLHHQVALPGHGLAGARLLLVDDNDMNREVALALLGKQQITLVCACDGAQALALLAQDRGFDGILMDCQMPVMDGYTATRLIRTDPALAGIPIIAMTASTMAGDKEKALAAGMNDHIAKPLNMPLLLATLSHWITPARPLAAASNLQVADDATPWQGVPGLDVQRGMAVMGGDSALYRNMLQRFWQGQLGFAASFHSAWASDDKVTARRLAHTLKGSASTIGAIGVATQAALLERAGEEGDDAGVATRLPSLMAELTPLLSGLEAALADPSVTVAAPRGIDAEMLAAQLQQLGDLLAQSDAQALALCQQIEADLVGSASPLRAAFQEVSQAVNEFEFDQALQLLESLLG</sequence>
<dbReference type="PROSITE" id="PS50113">
    <property type="entry name" value="PAC"/>
    <property type="match status" value="2"/>
</dbReference>
<feature type="domain" description="PAC" evidence="22">
    <location>
        <begin position="554"/>
        <end position="606"/>
    </location>
</feature>
<evidence type="ECO:0000256" key="5">
    <source>
        <dbReference type="ARBA" id="ARBA00022553"/>
    </source>
</evidence>
<dbReference type="PROSITE" id="PS50109">
    <property type="entry name" value="HIS_KIN"/>
    <property type="match status" value="1"/>
</dbReference>
<dbReference type="GO" id="GO:0000155">
    <property type="term" value="F:phosphorelay sensor kinase activity"/>
    <property type="evidence" value="ECO:0007669"/>
    <property type="project" value="InterPro"/>
</dbReference>
<keyword evidence="13 18" id="KW-0472">Membrane</keyword>
<organism evidence="24 25">
    <name type="scientific">Aeromonas allosaccharophila</name>
    <dbReference type="NCBI Taxonomy" id="656"/>
    <lineage>
        <taxon>Bacteria</taxon>
        <taxon>Pseudomonadati</taxon>
        <taxon>Pseudomonadota</taxon>
        <taxon>Gammaproteobacteria</taxon>
        <taxon>Aeromonadales</taxon>
        <taxon>Aeromonadaceae</taxon>
        <taxon>Aeromonas</taxon>
    </lineage>
</organism>
<dbReference type="InterPro" id="IPR004358">
    <property type="entry name" value="Sig_transdc_His_kin-like_C"/>
</dbReference>
<dbReference type="InterPro" id="IPR008207">
    <property type="entry name" value="Sig_transdc_His_kin_Hpt_dom"/>
</dbReference>
<dbReference type="CDD" id="cd00130">
    <property type="entry name" value="PAS"/>
    <property type="match status" value="2"/>
</dbReference>
<evidence type="ECO:0000256" key="15">
    <source>
        <dbReference type="ARBA" id="ARBA00068150"/>
    </source>
</evidence>
<comment type="catalytic activity">
    <reaction evidence="1">
        <text>ATP + protein L-histidine = ADP + protein N-phospho-L-histidine.</text>
        <dbReference type="EC" id="2.7.13.3"/>
    </reaction>
</comment>
<keyword evidence="7 18" id="KW-0812">Transmembrane</keyword>
<evidence type="ECO:0000313" key="24">
    <source>
        <dbReference type="EMBL" id="QPR55972.1"/>
    </source>
</evidence>
<dbReference type="Gene3D" id="1.20.120.160">
    <property type="entry name" value="HPT domain"/>
    <property type="match status" value="1"/>
</dbReference>
<dbReference type="GO" id="GO:0005886">
    <property type="term" value="C:plasma membrane"/>
    <property type="evidence" value="ECO:0007669"/>
    <property type="project" value="UniProtKB-SubCell"/>
</dbReference>
<comment type="subcellular location">
    <subcellularLocation>
        <location evidence="2">Cell membrane</location>
        <topology evidence="2">Multi-pass membrane protein</topology>
    </subcellularLocation>
</comment>
<dbReference type="SMART" id="SM00086">
    <property type="entry name" value="PAC"/>
    <property type="match status" value="2"/>
</dbReference>
<dbReference type="PROSITE" id="PS50110">
    <property type="entry name" value="RESPONSE_REGULATORY"/>
    <property type="match status" value="2"/>
</dbReference>
<dbReference type="CDD" id="cd00082">
    <property type="entry name" value="HisKA"/>
    <property type="match status" value="1"/>
</dbReference>
<dbReference type="Pfam" id="PF13188">
    <property type="entry name" value="PAS_8"/>
    <property type="match status" value="1"/>
</dbReference>
<dbReference type="InterPro" id="IPR036097">
    <property type="entry name" value="HisK_dim/P_sf"/>
</dbReference>
<dbReference type="FunFam" id="3.30.565.10:FF:000010">
    <property type="entry name" value="Sensor histidine kinase RcsC"/>
    <property type="match status" value="1"/>
</dbReference>
<dbReference type="SMART" id="SM00448">
    <property type="entry name" value="REC"/>
    <property type="match status" value="1"/>
</dbReference>
<dbReference type="SUPFAM" id="SSF47384">
    <property type="entry name" value="Homodimeric domain of signal transducing histidine kinase"/>
    <property type="match status" value="1"/>
</dbReference>
<keyword evidence="4" id="KW-1003">Cell membrane</keyword>
<dbReference type="SUPFAM" id="SSF52172">
    <property type="entry name" value="CheY-like"/>
    <property type="match status" value="2"/>
</dbReference>
<keyword evidence="11 18" id="KW-1133">Transmembrane helix</keyword>
<dbReference type="Gene3D" id="1.10.287.130">
    <property type="match status" value="1"/>
</dbReference>
<name>A0A7T2UNX7_9GAMM</name>
<dbReference type="SMART" id="SM00091">
    <property type="entry name" value="PAS"/>
    <property type="match status" value="2"/>
</dbReference>
<feature type="domain" description="Response regulatory" evidence="20">
    <location>
        <begin position="865"/>
        <end position="986"/>
    </location>
</feature>
<accession>A0A7T2UNX7</accession>
<evidence type="ECO:0000259" key="21">
    <source>
        <dbReference type="PROSITE" id="PS50112"/>
    </source>
</evidence>
<dbReference type="InterPro" id="IPR036641">
    <property type="entry name" value="HPT_dom_sf"/>
</dbReference>
<dbReference type="InterPro" id="IPR001610">
    <property type="entry name" value="PAC"/>
</dbReference>
<keyword evidence="9" id="KW-0418">Kinase</keyword>
<dbReference type="PROSITE" id="PS50112">
    <property type="entry name" value="PAS"/>
    <property type="match status" value="1"/>
</dbReference>
<evidence type="ECO:0000256" key="18">
    <source>
        <dbReference type="SAM" id="Phobius"/>
    </source>
</evidence>
<evidence type="ECO:0000256" key="16">
    <source>
        <dbReference type="PROSITE-ProRule" id="PRU00110"/>
    </source>
</evidence>
<dbReference type="CDD" id="cd16922">
    <property type="entry name" value="HATPase_EvgS-ArcB-TorS-like"/>
    <property type="match status" value="1"/>
</dbReference>
<feature type="domain" description="Response regulatory" evidence="20">
    <location>
        <begin position="1020"/>
        <end position="1137"/>
    </location>
</feature>
<dbReference type="Gene3D" id="3.30.565.10">
    <property type="entry name" value="Histidine kinase-like ATPase, C-terminal domain"/>
    <property type="match status" value="1"/>
</dbReference>
<evidence type="ECO:0000256" key="7">
    <source>
        <dbReference type="ARBA" id="ARBA00022692"/>
    </source>
</evidence>
<evidence type="ECO:0000256" key="10">
    <source>
        <dbReference type="ARBA" id="ARBA00022840"/>
    </source>
</evidence>
<dbReference type="InterPro" id="IPR013655">
    <property type="entry name" value="PAS_fold_3"/>
</dbReference>
<evidence type="ECO:0000256" key="13">
    <source>
        <dbReference type="ARBA" id="ARBA00023136"/>
    </source>
</evidence>
<feature type="transmembrane region" description="Helical" evidence="18">
    <location>
        <begin position="301"/>
        <end position="318"/>
    </location>
</feature>
<dbReference type="Gene3D" id="3.30.450.20">
    <property type="entry name" value="PAS domain"/>
    <property type="match status" value="3"/>
</dbReference>
<dbReference type="Proteomes" id="UP000595101">
    <property type="component" value="Chromosome"/>
</dbReference>
<dbReference type="Pfam" id="PF02518">
    <property type="entry name" value="HATPase_c"/>
    <property type="match status" value="1"/>
</dbReference>
<dbReference type="RefSeq" id="WP_197930252.1">
    <property type="nucleotide sequence ID" value="NZ_CP065745.1"/>
</dbReference>
<dbReference type="SUPFAM" id="SSF55785">
    <property type="entry name" value="PYP-like sensor domain (PAS domain)"/>
    <property type="match status" value="2"/>
</dbReference>
<evidence type="ECO:0000256" key="17">
    <source>
        <dbReference type="PROSITE-ProRule" id="PRU00169"/>
    </source>
</evidence>
<dbReference type="GeneID" id="60785139"/>
<keyword evidence="10" id="KW-0067">ATP-binding</keyword>
<evidence type="ECO:0000259" key="19">
    <source>
        <dbReference type="PROSITE" id="PS50109"/>
    </source>
</evidence>
<dbReference type="Pfam" id="PF00512">
    <property type="entry name" value="HisKA"/>
    <property type="match status" value="1"/>
</dbReference>
<evidence type="ECO:0000256" key="11">
    <source>
        <dbReference type="ARBA" id="ARBA00022989"/>
    </source>
</evidence>
<dbReference type="Pfam" id="PF01627">
    <property type="entry name" value="Hpt"/>
    <property type="match status" value="1"/>
</dbReference>